<dbReference type="Pfam" id="PF11104">
    <property type="entry name" value="PilM_2"/>
    <property type="match status" value="1"/>
</dbReference>
<evidence type="ECO:0000313" key="1">
    <source>
        <dbReference type="EMBL" id="TCO79173.1"/>
    </source>
</evidence>
<dbReference type="PANTHER" id="PTHR32432:SF3">
    <property type="entry name" value="ETHANOLAMINE UTILIZATION PROTEIN EUTJ"/>
    <property type="match status" value="1"/>
</dbReference>
<dbReference type="EMBL" id="SLWV01000003">
    <property type="protein sequence ID" value="TCO79173.1"/>
    <property type="molecule type" value="Genomic_DNA"/>
</dbReference>
<accession>A0A4R2KZ31</accession>
<dbReference type="AlphaFoldDB" id="A0A4R2KZ31"/>
<keyword evidence="2" id="KW-1185">Reference proteome</keyword>
<dbReference type="InterPro" id="IPR005883">
    <property type="entry name" value="PilM"/>
</dbReference>
<dbReference type="Gene3D" id="3.30.420.40">
    <property type="match status" value="2"/>
</dbReference>
<dbReference type="SUPFAM" id="SSF53067">
    <property type="entry name" value="Actin-like ATPase domain"/>
    <property type="match status" value="1"/>
</dbReference>
<organism evidence="1 2">
    <name type="scientific">Marinisporobacter balticus</name>
    <dbReference type="NCBI Taxonomy" id="2018667"/>
    <lineage>
        <taxon>Bacteria</taxon>
        <taxon>Bacillati</taxon>
        <taxon>Bacillota</taxon>
        <taxon>Clostridia</taxon>
        <taxon>Peptostreptococcales</taxon>
        <taxon>Thermotaleaceae</taxon>
        <taxon>Marinisporobacter</taxon>
    </lineage>
</organism>
<protein>
    <submittedName>
        <fullName evidence="1">Type IV pilus assembly protein PilM</fullName>
    </submittedName>
</protein>
<proteinExistence type="predicted"/>
<sequence>MFPKNTLSIDIDTHCIKIIVGKCKNNLVFIEDAVILSTPEGSFANGQIADIEKIINRIKPFLRNRNFWGKGVVFSFESRSIIEREVFLPYVKGKKIDKMIFYEIKEYFPMSLEKYIIQYKRIEDIYKGDEKVSRFLVSVLPKKIVENYLLLSKQLNLRPRCLDSHTGSIGNIFSKNIEINDKCIKNETIAIIDLGDENIYINIWEHGVYQFSKLIEILGKDIEKHDEWIDELMRVLDYYSSKKVVGEIDKIYLIGKYAHADKMKQYLKTTFHIPVCSIEKVSNVKINVKDHFDLSLYFSAIGAIIK</sequence>
<reference evidence="1 2" key="1">
    <citation type="submission" date="2019-03" db="EMBL/GenBank/DDBJ databases">
        <title>Genomic Encyclopedia of Type Strains, Phase IV (KMG-IV): sequencing the most valuable type-strain genomes for metagenomic binning, comparative biology and taxonomic classification.</title>
        <authorList>
            <person name="Goeker M."/>
        </authorList>
    </citation>
    <scope>NUCLEOTIDE SEQUENCE [LARGE SCALE GENOMIC DNA]</scope>
    <source>
        <strain evidence="1 2">DSM 102940</strain>
    </source>
</reference>
<dbReference type="PANTHER" id="PTHR32432">
    <property type="entry name" value="CELL DIVISION PROTEIN FTSA-RELATED"/>
    <property type="match status" value="1"/>
</dbReference>
<dbReference type="Proteomes" id="UP000294919">
    <property type="component" value="Unassembled WGS sequence"/>
</dbReference>
<dbReference type="InterPro" id="IPR050696">
    <property type="entry name" value="FtsA/MreB"/>
</dbReference>
<gene>
    <name evidence="1" type="ORF">EV214_103226</name>
</gene>
<evidence type="ECO:0000313" key="2">
    <source>
        <dbReference type="Proteomes" id="UP000294919"/>
    </source>
</evidence>
<dbReference type="InterPro" id="IPR043129">
    <property type="entry name" value="ATPase_NBD"/>
</dbReference>
<dbReference type="RefSeq" id="WP_165916214.1">
    <property type="nucleotide sequence ID" value="NZ_SLWV01000003.1"/>
</dbReference>
<comment type="caution">
    <text evidence="1">The sequence shown here is derived from an EMBL/GenBank/DDBJ whole genome shotgun (WGS) entry which is preliminary data.</text>
</comment>
<name>A0A4R2KZ31_9FIRM</name>